<dbReference type="EMBL" id="LR899705">
    <property type="protein sequence ID" value="CAD7241861.1"/>
    <property type="molecule type" value="Genomic_DNA"/>
</dbReference>
<dbReference type="EC" id="1.8.5.8" evidence="14"/>
<comment type="similarity">
    <text evidence="13">Belongs to the SQRD family.</text>
</comment>
<evidence type="ECO:0000256" key="9">
    <source>
        <dbReference type="ARBA" id="ARBA00051038"/>
    </source>
</evidence>
<dbReference type="GO" id="GO:0070221">
    <property type="term" value="P:sulfide oxidation, using sulfide:quinone oxidoreductase"/>
    <property type="evidence" value="ECO:0007669"/>
    <property type="project" value="TreeGrafter"/>
</dbReference>
<dbReference type="GO" id="GO:0106436">
    <property type="term" value="F:glutathione-dependent sulfide quinone oxidoreductase activity"/>
    <property type="evidence" value="ECO:0007669"/>
    <property type="project" value="UniProtKB-EC"/>
</dbReference>
<comment type="catalytic activity">
    <reaction evidence="10">
        <text>ubiquinone-10 + hydrogen sulfide + glutathione + H(+) = S-sulfanylglutathione + ubiquinol-10</text>
        <dbReference type="Rhea" id="RHEA:62608"/>
        <dbReference type="ChEBI" id="CHEBI:15378"/>
        <dbReference type="ChEBI" id="CHEBI:29919"/>
        <dbReference type="ChEBI" id="CHEBI:46245"/>
        <dbReference type="ChEBI" id="CHEBI:57925"/>
        <dbReference type="ChEBI" id="CHEBI:58905"/>
        <dbReference type="ChEBI" id="CHEBI:64183"/>
    </reaction>
    <physiologicalReaction direction="left-to-right" evidence="10">
        <dbReference type="Rhea" id="RHEA:62609"/>
    </physiologicalReaction>
</comment>
<evidence type="ECO:0000256" key="3">
    <source>
        <dbReference type="ARBA" id="ARBA00022630"/>
    </source>
</evidence>
<comment type="catalytic activity">
    <reaction evidence="9">
        <text>ubiquinone-10 + hydrogen sulfide + sulfite + 2 H(+) = ubiquinol-10 + thiosulfate</text>
        <dbReference type="Rhea" id="RHEA:38359"/>
        <dbReference type="ChEBI" id="CHEBI:15378"/>
        <dbReference type="ChEBI" id="CHEBI:17359"/>
        <dbReference type="ChEBI" id="CHEBI:29919"/>
        <dbReference type="ChEBI" id="CHEBI:33542"/>
        <dbReference type="ChEBI" id="CHEBI:46245"/>
        <dbReference type="ChEBI" id="CHEBI:64183"/>
    </reaction>
    <physiologicalReaction direction="left-to-right" evidence="9">
        <dbReference type="Rhea" id="RHEA:38360"/>
    </physiologicalReaction>
</comment>
<accession>A0A7R9A3T9</accession>
<sequence length="407" mass="46409">MMSMNVCTYEPDSPHMIEMLPRVVNLVVYYMALHYYQPMFTLIGGGFKKLEQASREMGSVLPKGVHWIRDSAVKFDPDNKRVHTGSGDQISYEYMVIAMGVALNFHLVPGLVEALEKDPMVCSNYSPKYVSKTSKAIHAFKEGNAIFTFPNTPVKCAGAPQKIAYLTDWHFRREGKRERAVVMYNTSLPVIFGVKKYAASLMDVVKEKGIQLNVRRNLVEVRSDKKEAVFENLDNPSEKITYQYEMLHATPPMSTPEVLRTCEKLVDQGGFLDINRNTLQHKKYPNIFGVGDCTNLPTAKTVAAISEQLRVLKKNLFLQMEGKALKPLYDGYSSCPLLVGFDKCILAEFDFDGEPLETFPFNQGKPMRFPFHLKRDFMPHLYWLALLTGYWDGPGRYRKLMHLGMGR</sequence>
<reference evidence="17" key="1">
    <citation type="submission" date="2020-11" db="EMBL/GenBank/DDBJ databases">
        <authorList>
            <person name="Tran Van P."/>
        </authorList>
    </citation>
    <scope>NUCLEOTIDE SEQUENCE</scope>
</reference>
<dbReference type="GO" id="GO:0005739">
    <property type="term" value="C:mitochondrion"/>
    <property type="evidence" value="ECO:0007669"/>
    <property type="project" value="UniProtKB-SubCell"/>
</dbReference>
<dbReference type="GO" id="GO:0070224">
    <property type="term" value="F:sulfide:quinone oxidoreductase activity"/>
    <property type="evidence" value="ECO:0007669"/>
    <property type="project" value="TreeGrafter"/>
</dbReference>
<evidence type="ECO:0000256" key="10">
    <source>
        <dbReference type="ARBA" id="ARBA00052810"/>
    </source>
</evidence>
<keyword evidence="5" id="KW-0274">FAD</keyword>
<protein>
    <recommendedName>
        <fullName evidence="15">Sulfide:quinone oxidoreductase, mitochondrial</fullName>
        <ecNumber evidence="14">1.8.5.8</ecNumber>
    </recommendedName>
    <alternativeName>
        <fullName evidence="16">Sulfide quinone oxidoreductase</fullName>
    </alternativeName>
</protein>
<evidence type="ECO:0000256" key="15">
    <source>
        <dbReference type="ARBA" id="ARBA00070160"/>
    </source>
</evidence>
<evidence type="ECO:0000256" key="14">
    <source>
        <dbReference type="ARBA" id="ARBA00066447"/>
    </source>
</evidence>
<dbReference type="PANTHER" id="PTHR10632:SF2">
    <property type="entry name" value="SULFIDE:QUINONE OXIDOREDUCTASE, MITOCHONDRIAL"/>
    <property type="match status" value="1"/>
</dbReference>
<evidence type="ECO:0000256" key="1">
    <source>
        <dbReference type="ARBA" id="ARBA00001974"/>
    </source>
</evidence>
<evidence type="ECO:0000256" key="4">
    <source>
        <dbReference type="ARBA" id="ARBA00022719"/>
    </source>
</evidence>
<organism evidence="17">
    <name type="scientific">Darwinula stevensoni</name>
    <dbReference type="NCBI Taxonomy" id="69355"/>
    <lineage>
        <taxon>Eukaryota</taxon>
        <taxon>Metazoa</taxon>
        <taxon>Ecdysozoa</taxon>
        <taxon>Arthropoda</taxon>
        <taxon>Crustacea</taxon>
        <taxon>Oligostraca</taxon>
        <taxon>Ostracoda</taxon>
        <taxon>Podocopa</taxon>
        <taxon>Podocopida</taxon>
        <taxon>Darwinulocopina</taxon>
        <taxon>Darwinuloidea</taxon>
        <taxon>Darwinulidae</taxon>
        <taxon>Darwinula</taxon>
    </lineage>
</organism>
<keyword evidence="7" id="KW-0560">Oxidoreductase</keyword>
<keyword evidence="18" id="KW-1185">Reference proteome</keyword>
<dbReference type="AlphaFoldDB" id="A0A7R9A3T9"/>
<comment type="catalytic activity">
    <reaction evidence="11">
        <text>a quinone + hydrogen sulfide + glutathione + H(+) = S-sulfanylglutathione + a quinol</text>
        <dbReference type="Rhea" id="RHEA:55156"/>
        <dbReference type="ChEBI" id="CHEBI:15378"/>
        <dbReference type="ChEBI" id="CHEBI:24646"/>
        <dbReference type="ChEBI" id="CHEBI:29919"/>
        <dbReference type="ChEBI" id="CHEBI:57925"/>
        <dbReference type="ChEBI" id="CHEBI:58905"/>
        <dbReference type="ChEBI" id="CHEBI:132124"/>
        <dbReference type="EC" id="1.8.5.8"/>
    </reaction>
    <physiologicalReaction direction="left-to-right" evidence="11">
        <dbReference type="Rhea" id="RHEA:55157"/>
    </physiologicalReaction>
</comment>
<dbReference type="GO" id="GO:0071949">
    <property type="term" value="F:FAD binding"/>
    <property type="evidence" value="ECO:0007669"/>
    <property type="project" value="TreeGrafter"/>
</dbReference>
<dbReference type="Gene3D" id="3.50.50.60">
    <property type="entry name" value="FAD/NAD(P)-binding domain"/>
    <property type="match status" value="2"/>
</dbReference>
<evidence type="ECO:0000256" key="13">
    <source>
        <dbReference type="ARBA" id="ARBA00060891"/>
    </source>
</evidence>
<proteinExistence type="inferred from homology"/>
<dbReference type="SUPFAM" id="SSF51905">
    <property type="entry name" value="FAD/NAD(P)-binding domain"/>
    <property type="match status" value="2"/>
</dbReference>
<keyword evidence="8" id="KW-0496">Mitochondrion</keyword>
<keyword evidence="6" id="KW-0809">Transit peptide</keyword>
<evidence type="ECO:0000256" key="2">
    <source>
        <dbReference type="ARBA" id="ARBA00004173"/>
    </source>
</evidence>
<gene>
    <name evidence="17" type="ORF">DSTB1V02_LOCUS1839</name>
</gene>
<comment type="function">
    <text evidence="12">Catalyzes the oxidation of hydrogen sulfide with the help of a quinone, such as ubiquinone-10, giving rise to thiosulfate and ultimately to sulfane (molecular sulfur) atoms. Requires an additional electron acceptor; can use sulfite, sulfide or cyanide (in vitro). It is believed the in vivo electron acceptor is glutathione.</text>
</comment>
<evidence type="ECO:0000256" key="6">
    <source>
        <dbReference type="ARBA" id="ARBA00022946"/>
    </source>
</evidence>
<evidence type="ECO:0000256" key="5">
    <source>
        <dbReference type="ARBA" id="ARBA00022827"/>
    </source>
</evidence>
<dbReference type="PANTHER" id="PTHR10632">
    <property type="entry name" value="SULFIDE:QUINONE OXIDOREDUCTASE"/>
    <property type="match status" value="1"/>
</dbReference>
<evidence type="ECO:0000313" key="17">
    <source>
        <dbReference type="EMBL" id="CAD7241861.1"/>
    </source>
</evidence>
<dbReference type="InterPro" id="IPR015904">
    <property type="entry name" value="Sulphide_quinone_reductase"/>
</dbReference>
<evidence type="ECO:0000313" key="18">
    <source>
        <dbReference type="Proteomes" id="UP000677054"/>
    </source>
</evidence>
<comment type="cofactor">
    <cofactor evidence="1">
        <name>FAD</name>
        <dbReference type="ChEBI" id="CHEBI:57692"/>
    </cofactor>
</comment>
<dbReference type="OrthoDB" id="5376590at2759"/>
<keyword evidence="3" id="KW-0285">Flavoprotein</keyword>
<dbReference type="FunFam" id="3.50.50.60:FF:000034">
    <property type="entry name" value="sulfide:quinone oxidoreductase, mitochondrial"/>
    <property type="match status" value="1"/>
</dbReference>
<name>A0A7R9A3T9_9CRUS</name>
<evidence type="ECO:0000256" key="7">
    <source>
        <dbReference type="ARBA" id="ARBA00023002"/>
    </source>
</evidence>
<evidence type="ECO:0000256" key="16">
    <source>
        <dbReference type="ARBA" id="ARBA00082958"/>
    </source>
</evidence>
<dbReference type="EMBL" id="CAJPEV010000188">
    <property type="protein sequence ID" value="CAG0882018.1"/>
    <property type="molecule type" value="Genomic_DNA"/>
</dbReference>
<comment type="subcellular location">
    <subcellularLocation>
        <location evidence="2">Mitochondrion</location>
    </subcellularLocation>
</comment>
<evidence type="ECO:0000256" key="12">
    <source>
        <dbReference type="ARBA" id="ARBA00059167"/>
    </source>
</evidence>
<dbReference type="GO" id="GO:0048038">
    <property type="term" value="F:quinone binding"/>
    <property type="evidence" value="ECO:0007669"/>
    <property type="project" value="UniProtKB-KW"/>
</dbReference>
<keyword evidence="4" id="KW-0874">Quinone</keyword>
<evidence type="ECO:0000256" key="11">
    <source>
        <dbReference type="ARBA" id="ARBA00052986"/>
    </source>
</evidence>
<dbReference type="Proteomes" id="UP000677054">
    <property type="component" value="Unassembled WGS sequence"/>
</dbReference>
<evidence type="ECO:0000256" key="8">
    <source>
        <dbReference type="ARBA" id="ARBA00023128"/>
    </source>
</evidence>
<dbReference type="InterPro" id="IPR036188">
    <property type="entry name" value="FAD/NAD-bd_sf"/>
</dbReference>